<feature type="region of interest" description="Disordered" evidence="1">
    <location>
        <begin position="1"/>
        <end position="42"/>
    </location>
</feature>
<dbReference type="EMBL" id="QGKY02001925">
    <property type="protein sequence ID" value="KAF2546814.1"/>
    <property type="molecule type" value="Genomic_DNA"/>
</dbReference>
<accession>A0A8S9GPR5</accession>
<sequence>MEMAEKASGGGGGEGEKTEMRELGRHSNGGGRRRRIEEEETVHGVAVCTHEASIKALFGKRVEDETNESASEKSPLPIYPIHGGKYLTLLPRNKLVTNMVPSSLEQYTNKNISVVGAGGDHKPNGRNALNPQRKLAVVVEEKERRPRCESLVDTAMEEDGDDE</sequence>
<comment type="caution">
    <text evidence="2">The sequence shown here is derived from an EMBL/GenBank/DDBJ whole genome shotgun (WGS) entry which is preliminary data.</text>
</comment>
<gene>
    <name evidence="2" type="ORF">F2Q70_00020097</name>
</gene>
<evidence type="ECO:0000313" key="2">
    <source>
        <dbReference type="EMBL" id="KAF2546814.1"/>
    </source>
</evidence>
<proteinExistence type="predicted"/>
<protein>
    <submittedName>
        <fullName evidence="2">Uncharacterized protein</fullName>
    </submittedName>
</protein>
<feature type="compositionally biased region" description="Basic and acidic residues" evidence="1">
    <location>
        <begin position="14"/>
        <end position="25"/>
    </location>
</feature>
<name>A0A8S9GPR5_BRACR</name>
<evidence type="ECO:0000256" key="1">
    <source>
        <dbReference type="SAM" id="MobiDB-lite"/>
    </source>
</evidence>
<dbReference type="AlphaFoldDB" id="A0A8S9GPR5"/>
<reference evidence="2" key="1">
    <citation type="submission" date="2019-12" db="EMBL/GenBank/DDBJ databases">
        <title>Genome sequencing and annotation of Brassica cretica.</title>
        <authorList>
            <person name="Studholme D.J."/>
            <person name="Sarris P.F."/>
        </authorList>
    </citation>
    <scope>NUCLEOTIDE SEQUENCE</scope>
    <source>
        <strain evidence="2">PFS-102/07</strain>
        <tissue evidence="2">Leaf</tissue>
    </source>
</reference>
<organism evidence="2">
    <name type="scientific">Brassica cretica</name>
    <name type="common">Mustard</name>
    <dbReference type="NCBI Taxonomy" id="69181"/>
    <lineage>
        <taxon>Eukaryota</taxon>
        <taxon>Viridiplantae</taxon>
        <taxon>Streptophyta</taxon>
        <taxon>Embryophyta</taxon>
        <taxon>Tracheophyta</taxon>
        <taxon>Spermatophyta</taxon>
        <taxon>Magnoliopsida</taxon>
        <taxon>eudicotyledons</taxon>
        <taxon>Gunneridae</taxon>
        <taxon>Pentapetalae</taxon>
        <taxon>rosids</taxon>
        <taxon>malvids</taxon>
        <taxon>Brassicales</taxon>
        <taxon>Brassicaceae</taxon>
        <taxon>Brassiceae</taxon>
        <taxon>Brassica</taxon>
    </lineage>
</organism>